<dbReference type="InterPro" id="IPR004839">
    <property type="entry name" value="Aminotransferase_I/II_large"/>
</dbReference>
<comment type="cofactor">
    <cofactor evidence="1">
        <name>pyridoxal 5'-phosphate</name>
        <dbReference type="ChEBI" id="CHEBI:597326"/>
    </cofactor>
</comment>
<dbReference type="SUPFAM" id="SSF53383">
    <property type="entry name" value="PLP-dependent transferases"/>
    <property type="match status" value="1"/>
</dbReference>
<dbReference type="AlphaFoldDB" id="A0AAP0NI71"/>
<dbReference type="Proteomes" id="UP001415857">
    <property type="component" value="Unassembled WGS sequence"/>
</dbReference>
<dbReference type="GO" id="GO:0006520">
    <property type="term" value="P:amino acid metabolic process"/>
    <property type="evidence" value="ECO:0007669"/>
    <property type="project" value="InterPro"/>
</dbReference>
<comment type="caution">
    <text evidence="7">The sequence shown here is derived from an EMBL/GenBank/DDBJ whole genome shotgun (WGS) entry which is preliminary data.</text>
</comment>
<keyword evidence="8" id="KW-1185">Reference proteome</keyword>
<dbReference type="InterPro" id="IPR050596">
    <property type="entry name" value="AspAT/PAT-like"/>
</dbReference>
<evidence type="ECO:0000259" key="6">
    <source>
        <dbReference type="Pfam" id="PF00155"/>
    </source>
</evidence>
<dbReference type="Gene3D" id="3.90.1150.10">
    <property type="entry name" value="Aspartate Aminotransferase, domain 1"/>
    <property type="match status" value="1"/>
</dbReference>
<dbReference type="GO" id="GO:0008483">
    <property type="term" value="F:transaminase activity"/>
    <property type="evidence" value="ECO:0007669"/>
    <property type="project" value="UniProtKB-KW"/>
</dbReference>
<reference evidence="7 8" key="1">
    <citation type="journal article" date="2024" name="Plant J.">
        <title>Genome sequences and population genomics reveal climatic adaptation and genomic divergence between two closely related sweetgum species.</title>
        <authorList>
            <person name="Xu W.Q."/>
            <person name="Ren C.Q."/>
            <person name="Zhang X.Y."/>
            <person name="Comes H.P."/>
            <person name="Liu X.H."/>
            <person name="Li Y.G."/>
            <person name="Kettle C.J."/>
            <person name="Jalonen R."/>
            <person name="Gaisberger H."/>
            <person name="Ma Y.Z."/>
            <person name="Qiu Y.X."/>
        </authorList>
    </citation>
    <scope>NUCLEOTIDE SEQUENCE [LARGE SCALE GENOMIC DNA]</scope>
    <source>
        <strain evidence="7">Hangzhou</strain>
    </source>
</reference>
<dbReference type="PANTHER" id="PTHR46383:SF1">
    <property type="entry name" value="ASPARTATE AMINOTRANSFERASE"/>
    <property type="match status" value="1"/>
</dbReference>
<feature type="domain" description="Aminotransferase class I/classII large" evidence="6">
    <location>
        <begin position="70"/>
        <end position="195"/>
    </location>
</feature>
<gene>
    <name evidence="7" type="ORF">L1049_002975</name>
</gene>
<dbReference type="GO" id="GO:0030170">
    <property type="term" value="F:pyridoxal phosphate binding"/>
    <property type="evidence" value="ECO:0007669"/>
    <property type="project" value="InterPro"/>
</dbReference>
<accession>A0AAP0NI71</accession>
<keyword evidence="3" id="KW-0032">Aminotransferase</keyword>
<evidence type="ECO:0000256" key="2">
    <source>
        <dbReference type="ARBA" id="ARBA00007441"/>
    </source>
</evidence>
<dbReference type="PANTHER" id="PTHR46383">
    <property type="entry name" value="ASPARTATE AMINOTRANSFERASE"/>
    <property type="match status" value="1"/>
</dbReference>
<keyword evidence="5" id="KW-0663">Pyridoxal phosphate</keyword>
<sequence>MAGSLQASSSITFNPAPRVCLRDPFARIHYDSDSFRSISFSSHLHNLSLNHVQKIAMSSYHYSPFDLSTSGASSISQKAGVAALGMGYAGGEAVSTMVKAFRERRDFLVKSFRELEGVKISEPQGAFYLFLDFSFYYGAEAKGFGKIQNSESLCRYLLDEAQVALVPGDAFGDDRCIRISYAASLSTLQAAVERIKKAIIPLRRAVPV</sequence>
<dbReference type="Pfam" id="PF00155">
    <property type="entry name" value="Aminotran_1_2"/>
    <property type="match status" value="1"/>
</dbReference>
<comment type="similarity">
    <text evidence="2">Belongs to the class-I pyridoxal-phosphate-dependent aminotransferase family.</text>
</comment>
<dbReference type="InterPro" id="IPR015424">
    <property type="entry name" value="PyrdxlP-dep_Trfase"/>
</dbReference>
<keyword evidence="4" id="KW-0808">Transferase</keyword>
<protein>
    <recommendedName>
        <fullName evidence="6">Aminotransferase class I/classII large domain-containing protein</fullName>
    </recommendedName>
</protein>
<organism evidence="7 8">
    <name type="scientific">Liquidambar formosana</name>
    <name type="common">Formosan gum</name>
    <dbReference type="NCBI Taxonomy" id="63359"/>
    <lineage>
        <taxon>Eukaryota</taxon>
        <taxon>Viridiplantae</taxon>
        <taxon>Streptophyta</taxon>
        <taxon>Embryophyta</taxon>
        <taxon>Tracheophyta</taxon>
        <taxon>Spermatophyta</taxon>
        <taxon>Magnoliopsida</taxon>
        <taxon>eudicotyledons</taxon>
        <taxon>Gunneridae</taxon>
        <taxon>Pentapetalae</taxon>
        <taxon>Saxifragales</taxon>
        <taxon>Altingiaceae</taxon>
        <taxon>Liquidambar</taxon>
    </lineage>
</organism>
<evidence type="ECO:0000256" key="5">
    <source>
        <dbReference type="ARBA" id="ARBA00022898"/>
    </source>
</evidence>
<evidence type="ECO:0000313" key="8">
    <source>
        <dbReference type="Proteomes" id="UP001415857"/>
    </source>
</evidence>
<evidence type="ECO:0000256" key="3">
    <source>
        <dbReference type="ARBA" id="ARBA00022576"/>
    </source>
</evidence>
<dbReference type="EMBL" id="JBBPBK010000013">
    <property type="protein sequence ID" value="KAK9272601.1"/>
    <property type="molecule type" value="Genomic_DNA"/>
</dbReference>
<evidence type="ECO:0000256" key="4">
    <source>
        <dbReference type="ARBA" id="ARBA00022679"/>
    </source>
</evidence>
<dbReference type="CDD" id="cd00609">
    <property type="entry name" value="AAT_like"/>
    <property type="match status" value="1"/>
</dbReference>
<dbReference type="InterPro" id="IPR015422">
    <property type="entry name" value="PyrdxlP-dep_Trfase_small"/>
</dbReference>
<evidence type="ECO:0000313" key="7">
    <source>
        <dbReference type="EMBL" id="KAK9272601.1"/>
    </source>
</evidence>
<proteinExistence type="inferred from homology"/>
<evidence type="ECO:0000256" key="1">
    <source>
        <dbReference type="ARBA" id="ARBA00001933"/>
    </source>
</evidence>
<name>A0AAP0NI71_LIQFO</name>